<evidence type="ECO:0000256" key="2">
    <source>
        <dbReference type="PIRSR" id="PIRSR039004-2"/>
    </source>
</evidence>
<dbReference type="InterPro" id="IPR032466">
    <property type="entry name" value="Metal_Hydrolase"/>
</dbReference>
<dbReference type="GO" id="GO:0019213">
    <property type="term" value="F:deacetylase activity"/>
    <property type="evidence" value="ECO:0007669"/>
    <property type="project" value="InterPro"/>
</dbReference>
<evidence type="ECO:0000313" key="6">
    <source>
        <dbReference type="Proteomes" id="UP000515291"/>
    </source>
</evidence>
<dbReference type="GO" id="GO:0016810">
    <property type="term" value="F:hydrolase activity, acting on carbon-nitrogen (but not peptide) bonds"/>
    <property type="evidence" value="ECO:0007669"/>
    <property type="project" value="InterPro"/>
</dbReference>
<dbReference type="PANTHER" id="PTHR42717:SF1">
    <property type="entry name" value="IMIDAZOLONEPROPIONASE AND RELATED AMIDOHYDROLASES"/>
    <property type="match status" value="1"/>
</dbReference>
<feature type="binding site" evidence="1">
    <location>
        <position position="97"/>
    </location>
    <ligand>
        <name>Zn(2+)</name>
        <dbReference type="ChEBI" id="CHEBI:29105"/>
        <label>1</label>
    </ligand>
</feature>
<dbReference type="InterPro" id="IPR011059">
    <property type="entry name" value="Metal-dep_hydrolase_composite"/>
</dbReference>
<keyword evidence="5" id="KW-0378">Hydrolase</keyword>
<evidence type="ECO:0000256" key="3">
    <source>
        <dbReference type="PIRSR" id="PIRSR039004-3"/>
    </source>
</evidence>
<feature type="binding site" evidence="1">
    <location>
        <position position="250"/>
    </location>
    <ligand>
        <name>Zn(2+)</name>
        <dbReference type="ChEBI" id="CHEBI:29105"/>
        <label>2</label>
    </ligand>
</feature>
<dbReference type="SUPFAM" id="SSF51338">
    <property type="entry name" value="Composite domain of metallo-dependent hydrolases"/>
    <property type="match status" value="1"/>
</dbReference>
<accession>A0A7G6TXK6</accession>
<feature type="domain" description="Amidohydrolase-related" evidence="4">
    <location>
        <begin position="293"/>
        <end position="377"/>
    </location>
</feature>
<keyword evidence="1" id="KW-0479">Metal-binding</keyword>
<dbReference type="EMBL" id="CP050292">
    <property type="protein sequence ID" value="QND71488.1"/>
    <property type="molecule type" value="Genomic_DNA"/>
</dbReference>
<dbReference type="InterPro" id="IPR006680">
    <property type="entry name" value="Amidohydro-rel"/>
</dbReference>
<dbReference type="PROSITE" id="PS51318">
    <property type="entry name" value="TAT"/>
    <property type="match status" value="1"/>
</dbReference>
<protein>
    <submittedName>
        <fullName evidence="5">Amidohydrolase/deacetylase family metallohydrolase</fullName>
    </submittedName>
</protein>
<sequence length="418" mass="43762">MAKISRRDVLAGGAAMLGSLGASGGTFGQQPTENFDLVIRGGEVIDPSQNLRGIRDIGIKFGQVAAVEPSIPAERAKQSIDAKGKLVTPGLVDLHTHVYPYGSAIGIPPDELVPFSATTTYVSAGDAGANTFAGFKRDVVGHSRSRLFAFVHISTIGLAGFPVGELLNIDYANVDAAARTIAENPDLVLGAKVRETLAFVGNNGIEPLKRAILAVERSGTKGRVMCHIGNAPGDLSVLVDTLRPGDILTHPYSALGNNTVQNGKVLPALLEAKKRGVIIDVGHGAGSFDYDIAEEAIQQGLVFDTISSDVHVAAANTPSRPYLPWVLSKFLALGFSLDQVIAAATIKPANVINRVPKLGTLQVGAPADVAILELVDGPVELLDTSNKPRSGKAYLKAVQTVRGGVPFGRPYSLPFSAN</sequence>
<dbReference type="PIRSF" id="PIRSF039004">
    <property type="entry name" value="ADE_EF_0837"/>
    <property type="match status" value="1"/>
</dbReference>
<evidence type="ECO:0000313" key="5">
    <source>
        <dbReference type="EMBL" id="QND71488.1"/>
    </source>
</evidence>
<keyword evidence="1" id="KW-0862">Zinc</keyword>
<dbReference type="SUPFAM" id="SSF51556">
    <property type="entry name" value="Metallo-dependent hydrolases"/>
    <property type="match status" value="1"/>
</dbReference>
<evidence type="ECO:0000256" key="1">
    <source>
        <dbReference type="PIRSR" id="PIRSR039004-1"/>
    </source>
</evidence>
<proteinExistence type="predicted"/>
<feature type="binding site" evidence="1">
    <location>
        <position position="227"/>
    </location>
    <ligand>
        <name>Zn(2+)</name>
        <dbReference type="ChEBI" id="CHEBI:29105"/>
        <label>2</label>
    </ligand>
</feature>
<dbReference type="Pfam" id="PF01979">
    <property type="entry name" value="Amidohydro_1"/>
    <property type="match status" value="1"/>
</dbReference>
<dbReference type="KEGG" id="trb:HB776_09775"/>
<feature type="binding site" description="via carbamate group" evidence="1">
    <location>
        <position position="192"/>
    </location>
    <ligand>
        <name>Zn(2+)</name>
        <dbReference type="ChEBI" id="CHEBI:29105"/>
        <label>2</label>
    </ligand>
</feature>
<evidence type="ECO:0000259" key="4">
    <source>
        <dbReference type="Pfam" id="PF01979"/>
    </source>
</evidence>
<dbReference type="Proteomes" id="UP000515291">
    <property type="component" value="Chromosome"/>
</dbReference>
<feature type="binding site" evidence="1">
    <location>
        <position position="309"/>
    </location>
    <ligand>
        <name>Zn(2+)</name>
        <dbReference type="ChEBI" id="CHEBI:29105"/>
        <label>1</label>
    </ligand>
</feature>
<dbReference type="RefSeq" id="WP_184517298.1">
    <property type="nucleotide sequence ID" value="NZ_CP050292.1"/>
</dbReference>
<dbReference type="GO" id="GO:0046872">
    <property type="term" value="F:metal ion binding"/>
    <property type="evidence" value="ECO:0007669"/>
    <property type="project" value="UniProtKB-KW"/>
</dbReference>
<dbReference type="Gene3D" id="2.30.40.10">
    <property type="entry name" value="Urease, subunit C, domain 1"/>
    <property type="match status" value="1"/>
</dbReference>
<gene>
    <name evidence="5" type="ORF">HB776_09775</name>
</gene>
<dbReference type="InterPro" id="IPR020043">
    <property type="entry name" value="Deacetylase_Atu3266-like"/>
</dbReference>
<name>A0A7G6TXK6_9BRAD</name>
<dbReference type="AlphaFoldDB" id="A0A7G6TXK6"/>
<dbReference type="Gene3D" id="3.20.20.140">
    <property type="entry name" value="Metal-dependent hydrolases"/>
    <property type="match status" value="1"/>
</dbReference>
<organism evidence="5 6">
    <name type="scientific">Tardiphaga robiniae</name>
    <dbReference type="NCBI Taxonomy" id="943830"/>
    <lineage>
        <taxon>Bacteria</taxon>
        <taxon>Pseudomonadati</taxon>
        <taxon>Pseudomonadota</taxon>
        <taxon>Alphaproteobacteria</taxon>
        <taxon>Hyphomicrobiales</taxon>
        <taxon>Nitrobacteraceae</taxon>
        <taxon>Tardiphaga</taxon>
    </lineage>
</organism>
<feature type="modified residue" description="N6-carboxylysine" evidence="2">
    <location>
        <position position="192"/>
    </location>
</feature>
<dbReference type="PANTHER" id="PTHR42717">
    <property type="entry name" value="DIHYDROOROTASE-RELATED"/>
    <property type="match status" value="1"/>
</dbReference>
<reference evidence="6" key="1">
    <citation type="journal article" date="2020" name="Mol. Plant Microbe">
        <title>Rhizobial microsymbionts of the narrowly endemic Oxytropis species growing in Kamchatka are characterized by significant genetic diversity and possess a set of genes that are associated with T3SS and T6SS secretion systems and can affect the development of symbiosis.</title>
        <authorList>
            <person name="Safronova V."/>
            <person name="Guro P."/>
            <person name="Sazanova A."/>
            <person name="Kuznetsova I."/>
            <person name="Belimov A."/>
            <person name="Yakubov V."/>
            <person name="Chirak E."/>
            <person name="Afonin A."/>
            <person name="Gogolev Y."/>
            <person name="Andronov E."/>
            <person name="Tikhonovich I."/>
        </authorList>
    </citation>
    <scope>NUCLEOTIDE SEQUENCE [LARGE SCALE GENOMIC DNA]</scope>
    <source>
        <strain evidence="6">581</strain>
    </source>
</reference>
<feature type="site" description="Transition state stabilizer" evidence="3">
    <location>
        <position position="194"/>
    </location>
</feature>
<feature type="binding site" description="via carbamate group" evidence="1">
    <location>
        <position position="192"/>
    </location>
    <ligand>
        <name>Zn(2+)</name>
        <dbReference type="ChEBI" id="CHEBI:29105"/>
        <label>1</label>
    </ligand>
</feature>
<dbReference type="InterPro" id="IPR006311">
    <property type="entry name" value="TAT_signal"/>
</dbReference>
<feature type="binding site" evidence="1">
    <location>
        <position position="95"/>
    </location>
    <ligand>
        <name>Zn(2+)</name>
        <dbReference type="ChEBI" id="CHEBI:29105"/>
        <label>1</label>
    </ligand>
</feature>